<evidence type="ECO:0000256" key="3">
    <source>
        <dbReference type="ARBA" id="ARBA00023001"/>
    </source>
</evidence>
<feature type="domain" description="Glycoside hydrolase family 5" evidence="9">
    <location>
        <begin position="165"/>
        <end position="475"/>
    </location>
</feature>
<evidence type="ECO:0000256" key="6">
    <source>
        <dbReference type="ARBA" id="ARBA00023326"/>
    </source>
</evidence>
<dbReference type="InterPro" id="IPR017853">
    <property type="entry name" value="GH"/>
</dbReference>
<evidence type="ECO:0000256" key="1">
    <source>
        <dbReference type="ARBA" id="ARBA00005641"/>
    </source>
</evidence>
<comment type="caution">
    <text evidence="11">The sequence shown here is derived from an EMBL/GenBank/DDBJ whole genome shotgun (WGS) entry which is preliminary data.</text>
</comment>
<dbReference type="InterPro" id="IPR050386">
    <property type="entry name" value="Glycosyl_hydrolase_5"/>
</dbReference>
<evidence type="ECO:0000259" key="9">
    <source>
        <dbReference type="Pfam" id="PF00150"/>
    </source>
</evidence>
<dbReference type="InterPro" id="IPR013783">
    <property type="entry name" value="Ig-like_fold"/>
</dbReference>
<dbReference type="EMBL" id="JBCLPP010000020">
    <property type="protein sequence ID" value="MEY8245629.1"/>
    <property type="molecule type" value="Genomic_DNA"/>
</dbReference>
<evidence type="ECO:0000256" key="2">
    <source>
        <dbReference type="ARBA" id="ARBA00022801"/>
    </source>
</evidence>
<dbReference type="Gene3D" id="3.20.20.80">
    <property type="entry name" value="Glycosidases"/>
    <property type="match status" value="1"/>
</dbReference>
<dbReference type="Pfam" id="PF13004">
    <property type="entry name" value="BACON"/>
    <property type="match status" value="1"/>
</dbReference>
<proteinExistence type="inferred from homology"/>
<protein>
    <submittedName>
        <fullName evidence="11">Cellulase family glycosylhydrolase</fullName>
    </submittedName>
</protein>
<dbReference type="CDD" id="cd14948">
    <property type="entry name" value="BACON"/>
    <property type="match status" value="1"/>
</dbReference>
<evidence type="ECO:0000256" key="5">
    <source>
        <dbReference type="ARBA" id="ARBA00023295"/>
    </source>
</evidence>
<evidence type="ECO:0000259" key="10">
    <source>
        <dbReference type="Pfam" id="PF13004"/>
    </source>
</evidence>
<keyword evidence="6" id="KW-0624">Polysaccharide degradation</keyword>
<evidence type="ECO:0000256" key="7">
    <source>
        <dbReference type="RuleBase" id="RU361153"/>
    </source>
</evidence>
<dbReference type="Gene3D" id="2.60.40.10">
    <property type="entry name" value="Immunoglobulins"/>
    <property type="match status" value="1"/>
</dbReference>
<dbReference type="PANTHER" id="PTHR31297">
    <property type="entry name" value="GLUCAN ENDO-1,6-BETA-GLUCOSIDASE B"/>
    <property type="match status" value="1"/>
</dbReference>
<dbReference type="RefSeq" id="WP_369863488.1">
    <property type="nucleotide sequence ID" value="NZ_JBCLPP010000020.1"/>
</dbReference>
<feature type="signal peptide" evidence="8">
    <location>
        <begin position="1"/>
        <end position="23"/>
    </location>
</feature>
<keyword evidence="5 7" id="KW-0326">Glycosidase</keyword>
<accession>A0ABV4CW60</accession>
<dbReference type="PANTHER" id="PTHR31297:SF41">
    <property type="entry name" value="ENDOGLUCANASE, PUTATIVE (AFU_ORTHOLOGUE AFUA_5G01830)-RELATED"/>
    <property type="match status" value="1"/>
</dbReference>
<dbReference type="Proteomes" id="UP001565200">
    <property type="component" value="Unassembled WGS sequence"/>
</dbReference>
<dbReference type="SUPFAM" id="SSF51445">
    <property type="entry name" value="(Trans)glycosidases"/>
    <property type="match status" value="1"/>
</dbReference>
<name>A0ABV4CW60_9BACT</name>
<reference evidence="11 12" key="1">
    <citation type="submission" date="2024-03" db="EMBL/GenBank/DDBJ databases">
        <title>Mouse gut bacterial collection (mGBC) of GemPharmatech.</title>
        <authorList>
            <person name="He Y."/>
            <person name="Dong L."/>
            <person name="Wu D."/>
            <person name="Gao X."/>
            <person name="Lin Z."/>
        </authorList>
    </citation>
    <scope>NUCLEOTIDE SEQUENCE [LARGE SCALE GENOMIC DNA]</scope>
    <source>
        <strain evidence="11 12">54-13</strain>
    </source>
</reference>
<dbReference type="InterPro" id="IPR024361">
    <property type="entry name" value="BACON"/>
</dbReference>
<evidence type="ECO:0000313" key="12">
    <source>
        <dbReference type="Proteomes" id="UP001565200"/>
    </source>
</evidence>
<evidence type="ECO:0000256" key="4">
    <source>
        <dbReference type="ARBA" id="ARBA00023277"/>
    </source>
</evidence>
<keyword evidence="3" id="KW-0136">Cellulose degradation</keyword>
<comment type="similarity">
    <text evidence="1 7">Belongs to the glycosyl hydrolase 5 (cellulase A) family.</text>
</comment>
<feature type="chain" id="PRO_5046200614" evidence="8">
    <location>
        <begin position="24"/>
        <end position="506"/>
    </location>
</feature>
<keyword evidence="12" id="KW-1185">Reference proteome</keyword>
<sequence length="506" mass="55645">MKIFKKLYLLLSLAVVLPFASCSDDDNDSRFETIDIPSELLAEGIAVEPAGGTTSFVAKSSVPVQTRIESADVDKDGNPTDASWLTASVSGNIASGYTVTVAAEPNEGKTARSAKVHVFAQNVARTVLVKQTSAYVVPEPGPDATIKDISAIDLAKLMTTGVNIGNTMEVPSGETGWGNPKVNQEYIKGLKALGFNAVRVPCAWDSHVTDKNKNTIDPDWLARVDEVVGWIVAEDMYAIVNIHWDGGWLENNVQNAYSEEINKKQHDYWTQIAAQLKRYDEHLLFAGMNEPGYNTDAQAEQSVQNIIKYQQTFINAVRATGGNNSLRHLIVQAPSTNIDLSVKDNYIKHMPVDPVSGKLFVEVHFYDPSDFTILEKDNDWFQGSRVKWFWGAANLVAGSDRNSTGHDENSVATQFAKMKSAYADKGIPVILGEYATSIRSNATPLDKHEASRALWNEVVTREARKNGCIPFYWETGGDIHRTDGKAKCQYAIDGIMRGVQASAYPF</sequence>
<keyword evidence="4" id="KW-0119">Carbohydrate metabolism</keyword>
<evidence type="ECO:0000313" key="11">
    <source>
        <dbReference type="EMBL" id="MEY8245629.1"/>
    </source>
</evidence>
<organism evidence="11 12">
    <name type="scientific">Heminiphilus faecis</name>
    <dbReference type="NCBI Taxonomy" id="2601703"/>
    <lineage>
        <taxon>Bacteria</taxon>
        <taxon>Pseudomonadati</taxon>
        <taxon>Bacteroidota</taxon>
        <taxon>Bacteroidia</taxon>
        <taxon>Bacteroidales</taxon>
        <taxon>Muribaculaceae</taxon>
        <taxon>Heminiphilus</taxon>
    </lineage>
</organism>
<keyword evidence="8" id="KW-0732">Signal</keyword>
<keyword evidence="2 7" id="KW-0378">Hydrolase</keyword>
<feature type="domain" description="BACON" evidence="10">
    <location>
        <begin position="80"/>
        <end position="131"/>
    </location>
</feature>
<evidence type="ECO:0000256" key="8">
    <source>
        <dbReference type="SAM" id="SignalP"/>
    </source>
</evidence>
<dbReference type="InterPro" id="IPR001547">
    <property type="entry name" value="Glyco_hydro_5"/>
</dbReference>
<dbReference type="Pfam" id="PF00150">
    <property type="entry name" value="Cellulase"/>
    <property type="match status" value="1"/>
</dbReference>
<gene>
    <name evidence="11" type="ORF">AAK873_08375</name>
</gene>